<organism evidence="1 2">
    <name type="scientific">Colletotrichum musicola</name>
    <dbReference type="NCBI Taxonomy" id="2175873"/>
    <lineage>
        <taxon>Eukaryota</taxon>
        <taxon>Fungi</taxon>
        <taxon>Dikarya</taxon>
        <taxon>Ascomycota</taxon>
        <taxon>Pezizomycotina</taxon>
        <taxon>Sordariomycetes</taxon>
        <taxon>Hypocreomycetidae</taxon>
        <taxon>Glomerellales</taxon>
        <taxon>Glomerellaceae</taxon>
        <taxon>Colletotrichum</taxon>
        <taxon>Colletotrichum orchidearum species complex</taxon>
    </lineage>
</organism>
<dbReference type="AlphaFoldDB" id="A0A8H6NFT8"/>
<dbReference type="EMBL" id="WIGM01000251">
    <property type="protein sequence ID" value="KAF6831829.1"/>
    <property type="molecule type" value="Genomic_DNA"/>
</dbReference>
<name>A0A8H6NFT8_9PEZI</name>
<proteinExistence type="predicted"/>
<sequence length="122" mass="14010">MLIFCACWPDSCQICKCSFWRRSVNIEWPIKAASFDSPVDRTISTPTEAALCRLLQGISLRTYVGGLPPPSDLEGFLSLLYGRHMYMFRRDFKGTPMLHPQVEYPITCYFNTTTADRDEDDD</sequence>
<dbReference type="Proteomes" id="UP000639643">
    <property type="component" value="Unassembled WGS sequence"/>
</dbReference>
<keyword evidence="2" id="KW-1185">Reference proteome</keyword>
<comment type="caution">
    <text evidence="1">The sequence shown here is derived from an EMBL/GenBank/DDBJ whole genome shotgun (WGS) entry which is preliminary data.</text>
</comment>
<reference evidence="1" key="1">
    <citation type="journal article" date="2020" name="Phytopathology">
        <title>Genome Sequence Resources of Colletotrichum truncatum, C. plurivorum, C. musicola, and C. sojae: Four Species Pathogenic to Soybean (Glycine max).</title>
        <authorList>
            <person name="Rogerio F."/>
            <person name="Boufleur T.R."/>
            <person name="Ciampi-Guillardi M."/>
            <person name="Sukno S.A."/>
            <person name="Thon M.R."/>
            <person name="Massola Junior N.S."/>
            <person name="Baroncelli R."/>
        </authorList>
    </citation>
    <scope>NUCLEOTIDE SEQUENCE</scope>
    <source>
        <strain evidence="1">LFN0074</strain>
    </source>
</reference>
<accession>A0A8H6NFT8</accession>
<evidence type="ECO:0000313" key="2">
    <source>
        <dbReference type="Proteomes" id="UP000639643"/>
    </source>
</evidence>
<gene>
    <name evidence="1" type="ORF">CMUS01_07180</name>
</gene>
<protein>
    <submittedName>
        <fullName evidence="1">Uncharacterized protein</fullName>
    </submittedName>
</protein>
<evidence type="ECO:0000313" key="1">
    <source>
        <dbReference type="EMBL" id="KAF6831829.1"/>
    </source>
</evidence>